<comment type="caution">
    <text evidence="7">The sequence shown here is derived from an EMBL/GenBank/DDBJ whole genome shotgun (WGS) entry which is preliminary data.</text>
</comment>
<evidence type="ECO:0000256" key="1">
    <source>
        <dbReference type="ARBA" id="ARBA00022527"/>
    </source>
</evidence>
<dbReference type="PROSITE" id="PS00108">
    <property type="entry name" value="PROTEIN_KINASE_ST"/>
    <property type="match status" value="1"/>
</dbReference>
<evidence type="ECO:0000313" key="8">
    <source>
        <dbReference type="Proteomes" id="UP000243579"/>
    </source>
</evidence>
<dbReference type="GO" id="GO:0005524">
    <property type="term" value="F:ATP binding"/>
    <property type="evidence" value="ECO:0007669"/>
    <property type="project" value="UniProtKB-KW"/>
</dbReference>
<protein>
    <submittedName>
        <fullName evidence="7">cAMP-dependent protein kinase catalytic subunit alpha-like</fullName>
    </submittedName>
</protein>
<dbReference type="Proteomes" id="UP000243579">
    <property type="component" value="Unassembled WGS sequence"/>
</dbReference>
<dbReference type="OrthoDB" id="76001at2759"/>
<dbReference type="Gene3D" id="1.10.510.10">
    <property type="entry name" value="Transferase(Phosphotransferase) domain 1"/>
    <property type="match status" value="1"/>
</dbReference>
<dbReference type="InterPro" id="IPR008271">
    <property type="entry name" value="Ser/Thr_kinase_AS"/>
</dbReference>
<evidence type="ECO:0000256" key="5">
    <source>
        <dbReference type="ARBA" id="ARBA00022840"/>
    </source>
</evidence>
<reference evidence="7 8" key="1">
    <citation type="journal article" date="2014" name="Genome Biol. Evol.">
        <title>The secreted proteins of Achlya hypogyna and Thraustotheca clavata identify the ancestral oomycete secretome and reveal gene acquisitions by horizontal gene transfer.</title>
        <authorList>
            <person name="Misner I."/>
            <person name="Blouin N."/>
            <person name="Leonard G."/>
            <person name="Richards T.A."/>
            <person name="Lane C.E."/>
        </authorList>
    </citation>
    <scope>NUCLEOTIDE SEQUENCE [LARGE SCALE GENOMIC DNA]</scope>
    <source>
        <strain evidence="7 8">ATCC 48635</strain>
    </source>
</reference>
<feature type="domain" description="Protein kinase" evidence="6">
    <location>
        <begin position="1"/>
        <end position="185"/>
    </location>
</feature>
<name>A0A1V9YX50_ACHHY</name>
<dbReference type="Pfam" id="PF00069">
    <property type="entry name" value="Pkinase"/>
    <property type="match status" value="1"/>
</dbReference>
<gene>
    <name evidence="7" type="ORF">ACHHYP_05657</name>
</gene>
<keyword evidence="3" id="KW-0547">Nucleotide-binding</keyword>
<keyword evidence="2" id="KW-0808">Transferase</keyword>
<organism evidence="7 8">
    <name type="scientific">Achlya hypogyna</name>
    <name type="common">Oomycete</name>
    <name type="synonym">Protoachlya hypogyna</name>
    <dbReference type="NCBI Taxonomy" id="1202772"/>
    <lineage>
        <taxon>Eukaryota</taxon>
        <taxon>Sar</taxon>
        <taxon>Stramenopiles</taxon>
        <taxon>Oomycota</taxon>
        <taxon>Saprolegniomycetes</taxon>
        <taxon>Saprolegniales</taxon>
        <taxon>Achlyaceae</taxon>
        <taxon>Achlya</taxon>
    </lineage>
</organism>
<dbReference type="PROSITE" id="PS50011">
    <property type="entry name" value="PROTEIN_KINASE_DOM"/>
    <property type="match status" value="1"/>
</dbReference>
<keyword evidence="1" id="KW-0723">Serine/threonine-protein kinase</keyword>
<evidence type="ECO:0000256" key="3">
    <source>
        <dbReference type="ARBA" id="ARBA00022741"/>
    </source>
</evidence>
<dbReference type="AlphaFoldDB" id="A0A1V9YX50"/>
<proteinExistence type="predicted"/>
<keyword evidence="8" id="KW-1185">Reference proteome</keyword>
<accession>A0A1V9YX50</accession>
<dbReference type="EMBL" id="JNBR01000643">
    <property type="protein sequence ID" value="OQR90281.1"/>
    <property type="molecule type" value="Genomic_DNA"/>
</dbReference>
<keyword evidence="5" id="KW-0067">ATP-binding</keyword>
<sequence>MTSLVMPYIPGEPLYKCIWNATAFSESFAKACTVQIALAITSVHARGFMHRDLKSGNILLTRDGRCHLVDFGFAKATGGRAMTLCGTHYAMAPEVFGRLGYDTAVDWWALGVLIYEMVVGSPPWSYKSDGMALADYFATIVGTAAALPWPAKCSLSPELKDLVAGLLQVDPLKRFGSAALKHRWFADVDWLVPVVASGPELITGFKHLDVAGVDSADSITSTENALFAGF</sequence>
<dbReference type="InterPro" id="IPR011009">
    <property type="entry name" value="Kinase-like_dom_sf"/>
</dbReference>
<evidence type="ECO:0000313" key="7">
    <source>
        <dbReference type="EMBL" id="OQR90281.1"/>
    </source>
</evidence>
<evidence type="ECO:0000259" key="6">
    <source>
        <dbReference type="PROSITE" id="PS50011"/>
    </source>
</evidence>
<evidence type="ECO:0000256" key="2">
    <source>
        <dbReference type="ARBA" id="ARBA00022679"/>
    </source>
</evidence>
<evidence type="ECO:0000256" key="4">
    <source>
        <dbReference type="ARBA" id="ARBA00022777"/>
    </source>
</evidence>
<dbReference type="STRING" id="1202772.A0A1V9YX50"/>
<keyword evidence="4 7" id="KW-0418">Kinase</keyword>
<dbReference type="InterPro" id="IPR000719">
    <property type="entry name" value="Prot_kinase_dom"/>
</dbReference>
<dbReference type="SMART" id="SM00220">
    <property type="entry name" value="S_TKc"/>
    <property type="match status" value="1"/>
</dbReference>
<dbReference type="SUPFAM" id="SSF56112">
    <property type="entry name" value="Protein kinase-like (PK-like)"/>
    <property type="match status" value="1"/>
</dbReference>
<dbReference type="PANTHER" id="PTHR24353">
    <property type="entry name" value="CYCLIC NUCLEOTIDE-DEPENDENT PROTEIN KINASE"/>
    <property type="match status" value="1"/>
</dbReference>
<dbReference type="GO" id="GO:0004674">
    <property type="term" value="F:protein serine/threonine kinase activity"/>
    <property type="evidence" value="ECO:0007669"/>
    <property type="project" value="UniProtKB-KW"/>
</dbReference>